<dbReference type="AlphaFoldDB" id="A0A6I4WPT7"/>
<dbReference type="InterPro" id="IPR016956">
    <property type="entry name" value="YdjM"/>
</dbReference>
<keyword evidence="1" id="KW-0614">Plasmid</keyword>
<dbReference type="EMBL" id="CP068231">
    <property type="protein sequence ID" value="QQX12738.1"/>
    <property type="molecule type" value="Genomic_DNA"/>
</dbReference>
<gene>
    <name evidence="1" type="ORF">JC965_26815</name>
</gene>
<proteinExistence type="predicted"/>
<dbReference type="GO" id="GO:0016787">
    <property type="term" value="F:hydrolase activity"/>
    <property type="evidence" value="ECO:0007669"/>
    <property type="project" value="UniProtKB-KW"/>
</dbReference>
<sequence>MMGVSHQAFGICLAAIAVNAGYLDMSMWFALPLASAGSLFPDVDSHHSKLGRRIYPVSALINQLVGHRTFFHSLIAWGLTTAGFYYLNTLWPDLPQQLWAALSLGHLSHLVGDMAFGGGVQLFWPYKRRIKVIPSRWSVGGLHEFAFLCIFLATTAFATGFHL</sequence>
<dbReference type="PANTHER" id="PTHR35531:SF1">
    <property type="entry name" value="INNER MEMBRANE PROTEIN YBCI-RELATED"/>
    <property type="match status" value="1"/>
</dbReference>
<dbReference type="PIRSF" id="PIRSF030780">
    <property type="entry name" value="Md_memb_hyd_prd"/>
    <property type="match status" value="1"/>
</dbReference>
<protein>
    <submittedName>
        <fullName evidence="1">Metal-dependent hydrolase</fullName>
    </submittedName>
</protein>
<accession>A0A6I4WPT7</accession>
<organism evidence="1">
    <name type="scientific">Aeromonas caviae</name>
    <name type="common">Aeromonas punctata</name>
    <dbReference type="NCBI Taxonomy" id="648"/>
    <lineage>
        <taxon>Bacteria</taxon>
        <taxon>Pseudomonadati</taxon>
        <taxon>Pseudomonadota</taxon>
        <taxon>Gammaproteobacteria</taxon>
        <taxon>Aeromonadales</taxon>
        <taxon>Aeromonadaceae</taxon>
        <taxon>Aeromonas</taxon>
    </lineage>
</organism>
<dbReference type="PANTHER" id="PTHR35531">
    <property type="entry name" value="INNER MEMBRANE PROTEIN YBCI-RELATED"/>
    <property type="match status" value="1"/>
</dbReference>
<evidence type="ECO:0000313" key="1">
    <source>
        <dbReference type="EMBL" id="QQX12738.1"/>
    </source>
</evidence>
<dbReference type="Pfam" id="PF04307">
    <property type="entry name" value="YdjM"/>
    <property type="match status" value="1"/>
</dbReference>
<geneLocation type="plasmid" evidence="1">
    <name>p1</name>
</geneLocation>
<reference evidence="1" key="1">
    <citation type="submission" date="2021-01" db="EMBL/GenBank/DDBJ databases">
        <title>GES Beta-lactamases isolated from hospital effluents in Brazil.</title>
        <authorList>
            <person name="Conte D."/>
            <person name="Mesa D."/>
            <person name="Palmeiro J.K."/>
            <person name="Dalla-Costa L.M."/>
        </authorList>
    </citation>
    <scope>NUCLEOTIDE SEQUENCE [LARGE SCALE GENOMIC DNA]</scope>
    <source>
        <strain evidence="1">Aero21</strain>
        <plasmid evidence="1">p1</plasmid>
    </source>
</reference>
<keyword evidence="1" id="KW-0378">Hydrolase</keyword>
<name>A0A6I4WPT7_AERCA</name>
<dbReference type="InterPro" id="IPR007404">
    <property type="entry name" value="YdjM-like"/>
</dbReference>